<evidence type="ECO:0008006" key="4">
    <source>
        <dbReference type="Google" id="ProtNLM"/>
    </source>
</evidence>
<accession>A0ABY9TKX2</accession>
<proteinExistence type="predicted"/>
<name>A0ABY9TKX2_9GAMM</name>
<keyword evidence="1" id="KW-1133">Transmembrane helix</keyword>
<reference evidence="3" key="1">
    <citation type="submission" date="2023-09" db="EMBL/GenBank/DDBJ databases">
        <authorList>
            <person name="Li S."/>
            <person name="Li X."/>
            <person name="Zhang C."/>
            <person name="Zhao Z."/>
        </authorList>
    </citation>
    <scope>NUCLEOTIDE SEQUENCE [LARGE SCALE GENOMIC DNA]</scope>
    <source>
        <strain evidence="3">SQ345</strain>
    </source>
</reference>
<gene>
    <name evidence="2" type="ORF">RI845_04875</name>
</gene>
<organism evidence="2 3">
    <name type="scientific">Thalassotalea nanhaiensis</name>
    <dbReference type="NCBI Taxonomy" id="3065648"/>
    <lineage>
        <taxon>Bacteria</taxon>
        <taxon>Pseudomonadati</taxon>
        <taxon>Pseudomonadota</taxon>
        <taxon>Gammaproteobacteria</taxon>
        <taxon>Alteromonadales</taxon>
        <taxon>Colwelliaceae</taxon>
        <taxon>Thalassotalea</taxon>
    </lineage>
</organism>
<evidence type="ECO:0000313" key="3">
    <source>
        <dbReference type="Proteomes" id="UP001248581"/>
    </source>
</evidence>
<feature type="transmembrane region" description="Helical" evidence="1">
    <location>
        <begin position="204"/>
        <end position="225"/>
    </location>
</feature>
<keyword evidence="1" id="KW-0812">Transmembrane</keyword>
<sequence length="371" mass="41091">MQLIKSLFCFKGLDNSERYFAISICCLAVFFLFNGVILSSLTAKLILLVLITIVYFAAGIRRCRDSHKRSMTAWLTSIVTFLSFLVIILIPSATSYVLLILPVMASLYLFSLPSFAPQVYVMGYCGPVDLSELSEPVKVERKPLSNRIEPSLFGVTNQQDDELSFYAPSIEPENVEQPATQPPRQASNDLALFIHKWLIANQKIAVAAGIFILFISAVITSLPFINNAMTADSEAQTAEQQAAKPETAVTQRQQLLAMPDEFYLLLDQNEGLIVHWQADLIREGEIWSQASATGDDSCEVIEFNNGDKVRTINVVVEDSGSYYANFSPLDTASVVRSLARRGNFGLCGYNFSLKGSQKALNSNPIYSDYAN</sequence>
<feature type="transmembrane region" description="Helical" evidence="1">
    <location>
        <begin position="96"/>
        <end position="116"/>
    </location>
</feature>
<feature type="transmembrane region" description="Helical" evidence="1">
    <location>
        <begin position="20"/>
        <end position="37"/>
    </location>
</feature>
<evidence type="ECO:0000256" key="1">
    <source>
        <dbReference type="SAM" id="Phobius"/>
    </source>
</evidence>
<dbReference type="EMBL" id="CP134146">
    <property type="protein sequence ID" value="WNC69481.1"/>
    <property type="molecule type" value="Genomic_DNA"/>
</dbReference>
<evidence type="ECO:0000313" key="2">
    <source>
        <dbReference type="EMBL" id="WNC69481.1"/>
    </source>
</evidence>
<feature type="transmembrane region" description="Helical" evidence="1">
    <location>
        <begin position="43"/>
        <end position="60"/>
    </location>
</feature>
<keyword evidence="3" id="KW-1185">Reference proteome</keyword>
<feature type="transmembrane region" description="Helical" evidence="1">
    <location>
        <begin position="72"/>
        <end position="90"/>
    </location>
</feature>
<keyword evidence="1" id="KW-0472">Membrane</keyword>
<dbReference type="RefSeq" id="WP_348388624.1">
    <property type="nucleotide sequence ID" value="NZ_CP134146.1"/>
</dbReference>
<protein>
    <recommendedName>
        <fullName evidence="4">DUF805 domain-containing protein</fullName>
    </recommendedName>
</protein>
<dbReference type="Proteomes" id="UP001248581">
    <property type="component" value="Chromosome"/>
</dbReference>